<dbReference type="InterPro" id="IPR036691">
    <property type="entry name" value="Endo/exonu/phosph_ase_sf"/>
</dbReference>
<gene>
    <name evidence="1" type="ORF">OSB04_un001854</name>
</gene>
<sequence length="152" mass="17059">MLNLLSWNLNGMGKASKCLWAKEMGGVGKRSLEYVALDSIGNSGGIITIWDNKLFKVQRKSKSNGYVLVLGLWMENNSKLGVINVYAPQDTNNKKMLWEEIHKELHSEPGAAWVVCGDFNEVRGSEERLGSMLNRRGTKLFNDFIVSAELHD</sequence>
<dbReference type="SUPFAM" id="SSF56219">
    <property type="entry name" value="DNase I-like"/>
    <property type="match status" value="1"/>
</dbReference>
<dbReference type="Gene3D" id="3.60.10.10">
    <property type="entry name" value="Endonuclease/exonuclease/phosphatase"/>
    <property type="match status" value="1"/>
</dbReference>
<comment type="caution">
    <text evidence="1">The sequence shown here is derived from an EMBL/GenBank/DDBJ whole genome shotgun (WGS) entry which is preliminary data.</text>
</comment>
<dbReference type="AlphaFoldDB" id="A0AA38W4P1"/>
<protein>
    <submittedName>
        <fullName evidence="1">Uncharacterized protein</fullName>
    </submittedName>
</protein>
<keyword evidence="2" id="KW-1185">Reference proteome</keyword>
<dbReference type="EMBL" id="JARYMX010000869">
    <property type="protein sequence ID" value="KAJ9535071.1"/>
    <property type="molecule type" value="Genomic_DNA"/>
</dbReference>
<name>A0AA38W4P1_9ASTR</name>
<accession>A0AA38W4P1</accession>
<feature type="non-terminal residue" evidence="1">
    <location>
        <position position="1"/>
    </location>
</feature>
<organism evidence="1 2">
    <name type="scientific">Centaurea solstitialis</name>
    <name type="common">yellow star-thistle</name>
    <dbReference type="NCBI Taxonomy" id="347529"/>
    <lineage>
        <taxon>Eukaryota</taxon>
        <taxon>Viridiplantae</taxon>
        <taxon>Streptophyta</taxon>
        <taxon>Embryophyta</taxon>
        <taxon>Tracheophyta</taxon>
        <taxon>Spermatophyta</taxon>
        <taxon>Magnoliopsida</taxon>
        <taxon>eudicotyledons</taxon>
        <taxon>Gunneridae</taxon>
        <taxon>Pentapetalae</taxon>
        <taxon>asterids</taxon>
        <taxon>campanulids</taxon>
        <taxon>Asterales</taxon>
        <taxon>Asteraceae</taxon>
        <taxon>Carduoideae</taxon>
        <taxon>Cardueae</taxon>
        <taxon>Centaureinae</taxon>
        <taxon>Centaurea</taxon>
    </lineage>
</organism>
<evidence type="ECO:0000313" key="1">
    <source>
        <dbReference type="EMBL" id="KAJ9535071.1"/>
    </source>
</evidence>
<evidence type="ECO:0000313" key="2">
    <source>
        <dbReference type="Proteomes" id="UP001172457"/>
    </source>
</evidence>
<dbReference type="Proteomes" id="UP001172457">
    <property type="component" value="Unassembled WGS sequence"/>
</dbReference>
<proteinExistence type="predicted"/>
<reference evidence="1" key="1">
    <citation type="submission" date="2023-03" db="EMBL/GenBank/DDBJ databases">
        <title>Chromosome-scale reference genome and RAD-based genetic map of yellow starthistle (Centaurea solstitialis) reveal putative structural variation and QTLs associated with invader traits.</title>
        <authorList>
            <person name="Reatini B."/>
            <person name="Cang F.A."/>
            <person name="Jiang Q."/>
            <person name="Mckibben M.T.W."/>
            <person name="Barker M.S."/>
            <person name="Rieseberg L.H."/>
            <person name="Dlugosch K.M."/>
        </authorList>
    </citation>
    <scope>NUCLEOTIDE SEQUENCE</scope>
    <source>
        <strain evidence="1">CAN-66</strain>
        <tissue evidence="1">Leaf</tissue>
    </source>
</reference>